<dbReference type="SMART" id="SM00382">
    <property type="entry name" value="AAA"/>
    <property type="match status" value="1"/>
</dbReference>
<dbReference type="PROSITE" id="PS00211">
    <property type="entry name" value="ABC_TRANSPORTER_1"/>
    <property type="match status" value="1"/>
</dbReference>
<evidence type="ECO:0000313" key="13">
    <source>
        <dbReference type="EMBL" id="KAJ3218066.1"/>
    </source>
</evidence>
<evidence type="ECO:0000313" key="14">
    <source>
        <dbReference type="Proteomes" id="UP001211065"/>
    </source>
</evidence>
<accession>A0AAD5TZ33</accession>
<evidence type="ECO:0000256" key="1">
    <source>
        <dbReference type="ARBA" id="ARBA00004141"/>
    </source>
</evidence>
<name>A0AAD5TZ33_9FUNG</name>
<dbReference type="InterPro" id="IPR026082">
    <property type="entry name" value="ABCA"/>
</dbReference>
<keyword evidence="14" id="KW-1185">Reference proteome</keyword>
<evidence type="ECO:0000256" key="8">
    <source>
        <dbReference type="ARBA" id="ARBA00022989"/>
    </source>
</evidence>
<feature type="transmembrane region" description="Helical" evidence="10">
    <location>
        <begin position="423"/>
        <end position="448"/>
    </location>
</feature>
<comment type="similarity">
    <text evidence="2">Belongs to the ABC transporter superfamily. ABCA family.</text>
</comment>
<feature type="transmembrane region" description="Helical" evidence="10">
    <location>
        <begin position="515"/>
        <end position="535"/>
    </location>
</feature>
<dbReference type="Pfam" id="PF00005">
    <property type="entry name" value="ABC_tran"/>
    <property type="match status" value="1"/>
</dbReference>
<keyword evidence="5" id="KW-0677">Repeat</keyword>
<feature type="domain" description="ABC transporter" evidence="12">
    <location>
        <begin position="621"/>
        <end position="856"/>
    </location>
</feature>
<dbReference type="SUPFAM" id="SSF52540">
    <property type="entry name" value="P-loop containing nucleoside triphosphate hydrolases"/>
    <property type="match status" value="1"/>
</dbReference>
<evidence type="ECO:0000256" key="11">
    <source>
        <dbReference type="SAM" id="SignalP"/>
    </source>
</evidence>
<keyword evidence="7" id="KW-0067">ATP-binding</keyword>
<keyword evidence="8 10" id="KW-1133">Transmembrane helix</keyword>
<dbReference type="InterPro" id="IPR003439">
    <property type="entry name" value="ABC_transporter-like_ATP-bd"/>
</dbReference>
<evidence type="ECO:0000259" key="12">
    <source>
        <dbReference type="PROSITE" id="PS50893"/>
    </source>
</evidence>
<evidence type="ECO:0000256" key="3">
    <source>
        <dbReference type="ARBA" id="ARBA00022448"/>
    </source>
</evidence>
<dbReference type="GO" id="GO:0016020">
    <property type="term" value="C:membrane"/>
    <property type="evidence" value="ECO:0007669"/>
    <property type="project" value="UniProtKB-SubCell"/>
</dbReference>
<dbReference type="AlphaFoldDB" id="A0AAD5TZ33"/>
<proteinExistence type="inferred from homology"/>
<evidence type="ECO:0000256" key="10">
    <source>
        <dbReference type="SAM" id="Phobius"/>
    </source>
</evidence>
<keyword evidence="6" id="KW-0547">Nucleotide-binding</keyword>
<dbReference type="GO" id="GO:0140359">
    <property type="term" value="F:ABC-type transporter activity"/>
    <property type="evidence" value="ECO:0007669"/>
    <property type="project" value="InterPro"/>
</dbReference>
<gene>
    <name evidence="13" type="ORF">HK099_005210</name>
</gene>
<feature type="transmembrane region" description="Helical" evidence="10">
    <location>
        <begin position="488"/>
        <end position="509"/>
    </location>
</feature>
<dbReference type="GO" id="GO:0005319">
    <property type="term" value="F:lipid transporter activity"/>
    <property type="evidence" value="ECO:0007669"/>
    <property type="project" value="TreeGrafter"/>
</dbReference>
<reference evidence="13" key="1">
    <citation type="submission" date="2020-05" db="EMBL/GenBank/DDBJ databases">
        <title>Phylogenomic resolution of chytrid fungi.</title>
        <authorList>
            <person name="Stajich J.E."/>
            <person name="Amses K."/>
            <person name="Simmons R."/>
            <person name="Seto K."/>
            <person name="Myers J."/>
            <person name="Bonds A."/>
            <person name="Quandt C.A."/>
            <person name="Barry K."/>
            <person name="Liu P."/>
            <person name="Grigoriev I."/>
            <person name="Longcore J.E."/>
            <person name="James T.Y."/>
        </authorList>
    </citation>
    <scope>NUCLEOTIDE SEQUENCE</scope>
    <source>
        <strain evidence="13">JEL0476</strain>
    </source>
</reference>
<evidence type="ECO:0000256" key="5">
    <source>
        <dbReference type="ARBA" id="ARBA00022737"/>
    </source>
</evidence>
<evidence type="ECO:0000256" key="7">
    <source>
        <dbReference type="ARBA" id="ARBA00022840"/>
    </source>
</evidence>
<dbReference type="PROSITE" id="PS50893">
    <property type="entry name" value="ABC_TRANSPORTER_2"/>
    <property type="match status" value="1"/>
</dbReference>
<comment type="caution">
    <text evidence="13">The sequence shown here is derived from an EMBL/GenBank/DDBJ whole genome shotgun (WGS) entry which is preliminary data.</text>
</comment>
<dbReference type="Gene3D" id="3.40.50.300">
    <property type="entry name" value="P-loop containing nucleotide triphosphate hydrolases"/>
    <property type="match status" value="1"/>
</dbReference>
<dbReference type="Proteomes" id="UP001211065">
    <property type="component" value="Unassembled WGS sequence"/>
</dbReference>
<dbReference type="FunFam" id="3.40.50.300:FF:000665">
    <property type="entry name" value="ABC transporter A family member 2"/>
    <property type="match status" value="1"/>
</dbReference>
<feature type="transmembrane region" description="Helical" evidence="10">
    <location>
        <begin position="377"/>
        <end position="402"/>
    </location>
</feature>
<feature type="chain" id="PRO_5042107444" description="ABC transporter domain-containing protein" evidence="11">
    <location>
        <begin position="20"/>
        <end position="940"/>
    </location>
</feature>
<dbReference type="EMBL" id="JADGJW010000398">
    <property type="protein sequence ID" value="KAJ3218066.1"/>
    <property type="molecule type" value="Genomic_DNA"/>
</dbReference>
<evidence type="ECO:0000256" key="9">
    <source>
        <dbReference type="ARBA" id="ARBA00023136"/>
    </source>
</evidence>
<dbReference type="InterPro" id="IPR027417">
    <property type="entry name" value="P-loop_NTPase"/>
</dbReference>
<comment type="subcellular location">
    <subcellularLocation>
        <location evidence="1">Membrane</location>
        <topology evidence="1">Multi-pass membrane protein</topology>
    </subcellularLocation>
</comment>
<feature type="transmembrane region" description="Helical" evidence="10">
    <location>
        <begin position="555"/>
        <end position="576"/>
    </location>
</feature>
<dbReference type="GO" id="GO:0016887">
    <property type="term" value="F:ATP hydrolysis activity"/>
    <property type="evidence" value="ECO:0007669"/>
    <property type="project" value="InterPro"/>
</dbReference>
<feature type="signal peptide" evidence="11">
    <location>
        <begin position="1"/>
        <end position="19"/>
    </location>
</feature>
<keyword evidence="3" id="KW-0813">Transport</keyword>
<sequence>MVVIAVLLGNLITSLLIKSQNSPQELLFCSNIDSFNPNTNWYYSNLSNPDIKRRYIFDPKDKIERRALNYFSYANLDGLTSNPGAAALSYRHPCVQWFGQDYPMSSIYEKQPNYSAPFSKKDSTYTVEPKFGWFETVMKGLDQSLSQAFSQFQLRPWSLIKIGPNVPKALVGSRPKQDLISVQTGFMTVGPNAFPIANESKGFLDTYDTRYYMDFSSDIKSGNFTLNGFQAVPYYEDSNSIDLDDALATKLNEVIQKISQVDKTVLFKSNRTPLELIDFYNRVNSVLNLMPYGALLIEKFDQIKKEFAFTLQYGSDSRISASSGFPTRGQRLILEQVQLDNAILRFSNFSSNFGTYSITQGIRAFPARSTTKFSFSFGSLIGGILFPFGVSFLLPIFVVTLVKEKEDRILVMMKMNGLKAWAYYLSHYITFFILFLISSAIFLIAGVFSGLELFVKTEKLTLVVLFLCWGLAQNALVFLFASLFNKNLSVFLIVLVSVNVSLATEQLFIGEVYPFAYFVWPPFAFYRALSVLNAAAMSASKPDYTLSLIKPGDEVFLIIVFLLSEAVIYLILSFYFSAVLPSEFGEKSHVLNEKELDFEDKDVKEERARIERGEYASNSPLVLKNMRKVYASRSGMGPKTAVKDVTLTVEEGVVLGLLGPNGAGKTTLISMLTGLYQQTGGEATLAGFNIRTETSLVYQNIGICPQFDILWDDLTVGEHLYFYARLKGIKASQEKKTVQKCLNQVSLGPFEDRLTKGLSGGEKRRLSIAISLIGSPAVVFLDEPTTGLDPEVRRLIWNIINDAREGKTIILTTHSMEEAEALCQRIGIMAKGSLRCLGNTLRLKELYGSGFKLFFNSKAENTVSASKFIENLLPEGWKKMDAFTTNTSYEFAAVKGVIPRLFKEVELAKDSIGVMDFGISQTTLEEVFLKIISEDDAQAD</sequence>
<dbReference type="PANTHER" id="PTHR19229">
    <property type="entry name" value="ATP-BINDING CASSETTE TRANSPORTER SUBFAMILY A ABCA"/>
    <property type="match status" value="1"/>
</dbReference>
<dbReference type="Pfam" id="PF12698">
    <property type="entry name" value="ABC2_membrane_3"/>
    <property type="match status" value="1"/>
</dbReference>
<evidence type="ECO:0000256" key="6">
    <source>
        <dbReference type="ARBA" id="ARBA00022741"/>
    </source>
</evidence>
<dbReference type="InterPro" id="IPR017871">
    <property type="entry name" value="ABC_transporter-like_CS"/>
</dbReference>
<dbReference type="InterPro" id="IPR003593">
    <property type="entry name" value="AAA+_ATPase"/>
</dbReference>
<dbReference type="GO" id="GO:0005524">
    <property type="term" value="F:ATP binding"/>
    <property type="evidence" value="ECO:0007669"/>
    <property type="project" value="UniProtKB-KW"/>
</dbReference>
<evidence type="ECO:0000256" key="4">
    <source>
        <dbReference type="ARBA" id="ARBA00022692"/>
    </source>
</evidence>
<feature type="transmembrane region" description="Helical" evidence="10">
    <location>
        <begin position="460"/>
        <end position="481"/>
    </location>
</feature>
<organism evidence="13 14">
    <name type="scientific">Clydaea vesicula</name>
    <dbReference type="NCBI Taxonomy" id="447962"/>
    <lineage>
        <taxon>Eukaryota</taxon>
        <taxon>Fungi</taxon>
        <taxon>Fungi incertae sedis</taxon>
        <taxon>Chytridiomycota</taxon>
        <taxon>Chytridiomycota incertae sedis</taxon>
        <taxon>Chytridiomycetes</taxon>
        <taxon>Lobulomycetales</taxon>
        <taxon>Lobulomycetaceae</taxon>
        <taxon>Clydaea</taxon>
    </lineage>
</organism>
<keyword evidence="11" id="KW-0732">Signal</keyword>
<dbReference type="CDD" id="cd03263">
    <property type="entry name" value="ABC_subfamily_A"/>
    <property type="match status" value="1"/>
</dbReference>
<protein>
    <recommendedName>
        <fullName evidence="12">ABC transporter domain-containing protein</fullName>
    </recommendedName>
</protein>
<dbReference type="PANTHER" id="PTHR19229:SF36">
    <property type="entry name" value="ATP-BINDING CASSETTE SUB-FAMILY A MEMBER 2"/>
    <property type="match status" value="1"/>
</dbReference>
<dbReference type="InterPro" id="IPR013525">
    <property type="entry name" value="ABC2_TM"/>
</dbReference>
<evidence type="ECO:0000256" key="2">
    <source>
        <dbReference type="ARBA" id="ARBA00008869"/>
    </source>
</evidence>
<keyword evidence="4 10" id="KW-0812">Transmembrane</keyword>
<keyword evidence="9 10" id="KW-0472">Membrane</keyword>